<evidence type="ECO:0000313" key="9">
    <source>
        <dbReference type="Proteomes" id="UP000241890"/>
    </source>
</evidence>
<evidence type="ECO:0000256" key="1">
    <source>
        <dbReference type="ARBA" id="ARBA00001947"/>
    </source>
</evidence>
<organism evidence="8 9">
    <name type="scientific">Hondaea fermentalgiana</name>
    <dbReference type="NCBI Taxonomy" id="2315210"/>
    <lineage>
        <taxon>Eukaryota</taxon>
        <taxon>Sar</taxon>
        <taxon>Stramenopiles</taxon>
        <taxon>Bigyra</taxon>
        <taxon>Labyrinthulomycetes</taxon>
        <taxon>Thraustochytrida</taxon>
        <taxon>Thraustochytriidae</taxon>
        <taxon>Hondaea</taxon>
    </lineage>
</organism>
<keyword evidence="4" id="KW-0378">Hydrolase</keyword>
<evidence type="ECO:0000256" key="3">
    <source>
        <dbReference type="ARBA" id="ARBA00022723"/>
    </source>
</evidence>
<protein>
    <submittedName>
        <fullName evidence="8">Archaemetzincin-2</fullName>
    </submittedName>
</protein>
<keyword evidence="2" id="KW-0645">Protease</keyword>
<dbReference type="GO" id="GO:0008237">
    <property type="term" value="F:metallopeptidase activity"/>
    <property type="evidence" value="ECO:0007669"/>
    <property type="project" value="UniProtKB-KW"/>
</dbReference>
<dbReference type="EMBL" id="BEYU01000160">
    <property type="protein sequence ID" value="GBG33519.1"/>
    <property type="molecule type" value="Genomic_DNA"/>
</dbReference>
<accession>A0A2R5GT70</accession>
<evidence type="ECO:0000256" key="7">
    <source>
        <dbReference type="SAM" id="MobiDB-lite"/>
    </source>
</evidence>
<dbReference type="PANTHER" id="PTHR15910">
    <property type="entry name" value="ARCHAEMETZINCIN"/>
    <property type="match status" value="1"/>
</dbReference>
<reference evidence="8 9" key="1">
    <citation type="submission" date="2017-12" db="EMBL/GenBank/DDBJ databases">
        <title>Sequencing, de novo assembly and annotation of complete genome of a new Thraustochytrid species, strain FCC1311.</title>
        <authorList>
            <person name="Sedici K."/>
            <person name="Godart F."/>
            <person name="Aiese Cigliano R."/>
            <person name="Sanseverino W."/>
            <person name="Barakat M."/>
            <person name="Ortet P."/>
            <person name="Marechal E."/>
            <person name="Cagnac O."/>
            <person name="Amato A."/>
        </authorList>
    </citation>
    <scope>NUCLEOTIDE SEQUENCE [LARGE SCALE GENOMIC DNA]</scope>
</reference>
<name>A0A2R5GT70_9STRA</name>
<sequence length="591" mass="68628">MPGGGEDIAKLLAKRARLRKVHCARQIQRQARVWLARLRRQYAFVYKVCRPGGIYEQGRLRAVVAAWRNFADDEDVRWSKGVAFFGYRAGYLWQDGNRDMKERRFVVFHDHIDIVDANTDKKVWSIEYSKVRRVSKGVEHKKHDVTVELRTGHRDVYKLLNPIGFVAAFQFNMMKWVHREERKHDRQRVKARHEEIFQEDRVSGEPEIEEFRPDPAPSLPGSAERSEASGEDVVDLVPPLRLACQSGLDKSGLFGPIQRPWKDDWIGLRPEARTQSQRYQDWKAMDPRIPFGSNRSHIFLVAIGDLEPFNGGCELRCLADFARAYFHGIRVTTLPPIPLRGLHRDRGMRLDMKLTGFETEEACKNTSVPIQLPEIERYLRKLLPTNAFVLIGITLHEVSGGEGYTRGSPYMTLPEMREHANRKRVCVLSLSRLDPWYRRNPTRDPHIQDSRETRKTLLLRRACKWLAHHAMLLFDMDHCVYHGCLMNGFAHLEEMGFVPLQICPICLRKLLDAIGIKTSVRCIERYRSLRRFCHVNQTVFSRDRAWYAVRIASLEKALLRHQTTLELERLFGASSSTSDVRSSLPRLDVRT</sequence>
<evidence type="ECO:0000256" key="4">
    <source>
        <dbReference type="ARBA" id="ARBA00022801"/>
    </source>
</evidence>
<keyword evidence="5" id="KW-0862">Zinc</keyword>
<dbReference type="Gene3D" id="3.40.390.10">
    <property type="entry name" value="Collagenase (Catalytic Domain)"/>
    <property type="match status" value="1"/>
</dbReference>
<keyword evidence="9" id="KW-1185">Reference proteome</keyword>
<dbReference type="AlphaFoldDB" id="A0A2R5GT70"/>
<feature type="compositionally biased region" description="Basic and acidic residues" evidence="7">
    <location>
        <begin position="199"/>
        <end position="213"/>
    </location>
</feature>
<keyword evidence="3" id="KW-0479">Metal-binding</keyword>
<dbReference type="GO" id="GO:0006508">
    <property type="term" value="P:proteolysis"/>
    <property type="evidence" value="ECO:0007669"/>
    <property type="project" value="UniProtKB-KW"/>
</dbReference>
<dbReference type="InterPro" id="IPR024079">
    <property type="entry name" value="MetalloPept_cat_dom_sf"/>
</dbReference>
<evidence type="ECO:0000313" key="8">
    <source>
        <dbReference type="EMBL" id="GBG33519.1"/>
    </source>
</evidence>
<dbReference type="GO" id="GO:0046872">
    <property type="term" value="F:metal ion binding"/>
    <property type="evidence" value="ECO:0007669"/>
    <property type="project" value="UniProtKB-KW"/>
</dbReference>
<comment type="cofactor">
    <cofactor evidence="1">
        <name>Zn(2+)</name>
        <dbReference type="ChEBI" id="CHEBI:29105"/>
    </cofactor>
</comment>
<gene>
    <name evidence="8" type="ORF">FCC1311_097422</name>
</gene>
<dbReference type="PANTHER" id="PTHR15910:SF1">
    <property type="entry name" value="ARCHAEMETZINCIN-2"/>
    <property type="match status" value="1"/>
</dbReference>
<dbReference type="OrthoDB" id="194149at2759"/>
<comment type="caution">
    <text evidence="8">The sequence shown here is derived from an EMBL/GenBank/DDBJ whole genome shotgun (WGS) entry which is preliminary data.</text>
</comment>
<dbReference type="InterPro" id="IPR012962">
    <property type="entry name" value="Pept_M54_archaemetzincn"/>
</dbReference>
<keyword evidence="6" id="KW-0482">Metalloprotease</keyword>
<feature type="region of interest" description="Disordered" evidence="7">
    <location>
        <begin position="199"/>
        <end position="230"/>
    </location>
</feature>
<evidence type="ECO:0000256" key="2">
    <source>
        <dbReference type="ARBA" id="ARBA00022670"/>
    </source>
</evidence>
<dbReference type="Proteomes" id="UP000241890">
    <property type="component" value="Unassembled WGS sequence"/>
</dbReference>
<evidence type="ECO:0000256" key="6">
    <source>
        <dbReference type="ARBA" id="ARBA00023049"/>
    </source>
</evidence>
<evidence type="ECO:0000256" key="5">
    <source>
        <dbReference type="ARBA" id="ARBA00022833"/>
    </source>
</evidence>
<dbReference type="InParanoid" id="A0A2R5GT70"/>
<proteinExistence type="predicted"/>